<evidence type="ECO:0000313" key="1">
    <source>
        <dbReference type="EMBL" id="OXM55429.1"/>
    </source>
</evidence>
<protein>
    <recommendedName>
        <fullName evidence="3">Nucleoid-associated protein</fullName>
    </recommendedName>
</protein>
<dbReference type="OrthoDB" id="3633184at2"/>
<organism evidence="1 2">
    <name type="scientific">Amycolatopsis thailandensis</name>
    <dbReference type="NCBI Taxonomy" id="589330"/>
    <lineage>
        <taxon>Bacteria</taxon>
        <taxon>Bacillati</taxon>
        <taxon>Actinomycetota</taxon>
        <taxon>Actinomycetes</taxon>
        <taxon>Pseudonocardiales</taxon>
        <taxon>Pseudonocardiaceae</taxon>
        <taxon>Amycolatopsis</taxon>
    </lineage>
</organism>
<accession>A0A229S9R3</accession>
<dbReference type="AlphaFoldDB" id="A0A229S9R3"/>
<dbReference type="InterPro" id="IPR036894">
    <property type="entry name" value="YbaB-like_sf"/>
</dbReference>
<dbReference type="GO" id="GO:0003677">
    <property type="term" value="F:DNA binding"/>
    <property type="evidence" value="ECO:0007669"/>
    <property type="project" value="InterPro"/>
</dbReference>
<gene>
    <name evidence="1" type="ORF">CFP71_17160</name>
</gene>
<reference evidence="1 2" key="1">
    <citation type="submission" date="2017-07" db="EMBL/GenBank/DDBJ databases">
        <title>Amycolatopsis thailandensis Genome sequencing and assembly.</title>
        <authorList>
            <person name="Kaur N."/>
            <person name="Mayilraj S."/>
        </authorList>
    </citation>
    <scope>NUCLEOTIDE SEQUENCE [LARGE SCALE GENOMIC DNA]</scope>
    <source>
        <strain evidence="1 2">JCM 16380</strain>
    </source>
</reference>
<dbReference type="EMBL" id="NMQT01000060">
    <property type="protein sequence ID" value="OXM55429.1"/>
    <property type="molecule type" value="Genomic_DNA"/>
</dbReference>
<proteinExistence type="predicted"/>
<name>A0A229S9R3_9PSEU</name>
<dbReference type="Pfam" id="PF02575">
    <property type="entry name" value="YbaB_DNA_bd"/>
    <property type="match status" value="1"/>
</dbReference>
<dbReference type="Gene3D" id="3.30.1310.10">
    <property type="entry name" value="Nucleoid-associated protein YbaB-like domain"/>
    <property type="match status" value="1"/>
</dbReference>
<dbReference type="RefSeq" id="WP_093934861.1">
    <property type="nucleotide sequence ID" value="NZ_NMQT01000060.1"/>
</dbReference>
<comment type="caution">
    <text evidence="1">The sequence shown here is derived from an EMBL/GenBank/DDBJ whole genome shotgun (WGS) entry which is preliminary data.</text>
</comment>
<keyword evidence="2" id="KW-1185">Reference proteome</keyword>
<evidence type="ECO:0008006" key="3">
    <source>
        <dbReference type="Google" id="ProtNLM"/>
    </source>
</evidence>
<dbReference type="Proteomes" id="UP000215223">
    <property type="component" value="Unassembled WGS sequence"/>
</dbReference>
<evidence type="ECO:0000313" key="2">
    <source>
        <dbReference type="Proteomes" id="UP000215223"/>
    </source>
</evidence>
<sequence>MNTHDRLYHLAKEIDTKVSAIEQAASSGRVATLTWNISAGLGTVTVDGMGSLRSVDLNPDAVETQTEASLAQHILRAINDAERAARTRRDAMVEEAEKGGFR</sequence>
<dbReference type="InterPro" id="IPR004401">
    <property type="entry name" value="YbaB/EbfC"/>
</dbReference>
<dbReference type="SUPFAM" id="SSF82607">
    <property type="entry name" value="YbaB-like"/>
    <property type="match status" value="1"/>
</dbReference>